<comment type="caution">
    <text evidence="3">The sequence shown here is derived from an EMBL/GenBank/DDBJ whole genome shotgun (WGS) entry which is preliminary data.</text>
</comment>
<dbReference type="Proteomes" id="UP000432015">
    <property type="component" value="Unassembled WGS sequence"/>
</dbReference>
<keyword evidence="2" id="KW-0472">Membrane</keyword>
<keyword evidence="4" id="KW-1185">Reference proteome</keyword>
<accession>A0A7K1L325</accession>
<sequence length="57" mass="5817">MADKAGLCRGFKIMLGAVLAGVAATALVALVPRGGRHRRGSRRRTAPGPAPVPALAR</sequence>
<protein>
    <submittedName>
        <fullName evidence="3">Uncharacterized protein</fullName>
    </submittedName>
</protein>
<feature type="transmembrane region" description="Helical" evidence="2">
    <location>
        <begin position="13"/>
        <end position="34"/>
    </location>
</feature>
<evidence type="ECO:0000313" key="3">
    <source>
        <dbReference type="EMBL" id="MUN38821.1"/>
    </source>
</evidence>
<proteinExistence type="predicted"/>
<name>A0A7K1L325_9ACTN</name>
<dbReference type="EMBL" id="WOFH01000006">
    <property type="protein sequence ID" value="MUN38821.1"/>
    <property type="molecule type" value="Genomic_DNA"/>
</dbReference>
<reference evidence="3 4" key="1">
    <citation type="submission" date="2019-11" db="EMBL/GenBank/DDBJ databases">
        <authorList>
            <person name="Cao P."/>
        </authorList>
    </citation>
    <scope>NUCLEOTIDE SEQUENCE [LARGE SCALE GENOMIC DNA]</scope>
    <source>
        <strain evidence="3 4">NEAU-AAG5</strain>
    </source>
</reference>
<evidence type="ECO:0000313" key="4">
    <source>
        <dbReference type="Proteomes" id="UP000432015"/>
    </source>
</evidence>
<dbReference type="RefSeq" id="WP_156217941.1">
    <property type="nucleotide sequence ID" value="NZ_WOFH01000006.1"/>
</dbReference>
<keyword evidence="2" id="KW-0812">Transmembrane</keyword>
<feature type="compositionally biased region" description="Basic residues" evidence="1">
    <location>
        <begin position="34"/>
        <end position="45"/>
    </location>
</feature>
<feature type="region of interest" description="Disordered" evidence="1">
    <location>
        <begin position="34"/>
        <end position="57"/>
    </location>
</feature>
<keyword evidence="2" id="KW-1133">Transmembrane helix</keyword>
<feature type="compositionally biased region" description="Pro residues" evidence="1">
    <location>
        <begin position="48"/>
        <end position="57"/>
    </location>
</feature>
<dbReference type="AlphaFoldDB" id="A0A7K1L325"/>
<gene>
    <name evidence="3" type="ORF">GNZ18_19745</name>
</gene>
<organism evidence="3 4">
    <name type="scientific">Actinomadura litoris</name>
    <dbReference type="NCBI Taxonomy" id="2678616"/>
    <lineage>
        <taxon>Bacteria</taxon>
        <taxon>Bacillati</taxon>
        <taxon>Actinomycetota</taxon>
        <taxon>Actinomycetes</taxon>
        <taxon>Streptosporangiales</taxon>
        <taxon>Thermomonosporaceae</taxon>
        <taxon>Actinomadura</taxon>
    </lineage>
</organism>
<evidence type="ECO:0000256" key="2">
    <source>
        <dbReference type="SAM" id="Phobius"/>
    </source>
</evidence>
<evidence type="ECO:0000256" key="1">
    <source>
        <dbReference type="SAM" id="MobiDB-lite"/>
    </source>
</evidence>